<gene>
    <name evidence="1" type="ORF">NCTC9149_02361</name>
</gene>
<sequence length="207" mass="23542">MLAIKRRDRRGQQRERKGSVDVEYQRIFPALMQPDGLLFQFAGGAQHVAPLFQQHLPGTGEARPVAATVEKLNIEIAFQLMNGIAQRRRRFIELRRGGGKAALFVEGIKNDEHIQQWFHRYPLTVRDSPLAHYSIGITSGSGYWYSNPSSLQIRLPSTILPLPFLRVIREYGDGKPKLAGHLRIKDAARGMLRRTYIIDAPAFRSLQ</sequence>
<protein>
    <submittedName>
        <fullName evidence="1">Uncharacterized protein</fullName>
    </submittedName>
</protein>
<proteinExistence type="predicted"/>
<dbReference type="AlphaFoldDB" id="A0A7H4P0J6"/>
<evidence type="ECO:0000313" key="2">
    <source>
        <dbReference type="Proteomes" id="UP000254571"/>
    </source>
</evidence>
<reference evidence="1 2" key="1">
    <citation type="submission" date="2018-06" db="EMBL/GenBank/DDBJ databases">
        <authorList>
            <consortium name="Pathogen Informatics"/>
            <person name="Doyle S."/>
        </authorList>
    </citation>
    <scope>NUCLEOTIDE SEQUENCE [LARGE SCALE GENOMIC DNA]</scope>
    <source>
        <strain evidence="1 2">NCTC9149</strain>
    </source>
</reference>
<organism evidence="1 2">
    <name type="scientific">Klebsiella grimontii</name>
    <dbReference type="NCBI Taxonomy" id="2058152"/>
    <lineage>
        <taxon>Bacteria</taxon>
        <taxon>Pseudomonadati</taxon>
        <taxon>Pseudomonadota</taxon>
        <taxon>Gammaproteobacteria</taxon>
        <taxon>Enterobacterales</taxon>
        <taxon>Enterobacteriaceae</taxon>
        <taxon>Klebsiella/Raoultella group</taxon>
        <taxon>Klebsiella</taxon>
    </lineage>
</organism>
<evidence type="ECO:0000313" key="1">
    <source>
        <dbReference type="EMBL" id="STW05961.1"/>
    </source>
</evidence>
<accession>A0A7H4P0J6</accession>
<dbReference type="EMBL" id="UGMX01000002">
    <property type="protein sequence ID" value="STW05961.1"/>
    <property type="molecule type" value="Genomic_DNA"/>
</dbReference>
<comment type="caution">
    <text evidence="1">The sequence shown here is derived from an EMBL/GenBank/DDBJ whole genome shotgun (WGS) entry which is preliminary data.</text>
</comment>
<dbReference type="Proteomes" id="UP000254571">
    <property type="component" value="Unassembled WGS sequence"/>
</dbReference>
<name>A0A7H4P0J6_9ENTR</name>